<feature type="domain" description="PHD-type" evidence="13">
    <location>
        <begin position="380"/>
        <end position="435"/>
    </location>
</feature>
<proteinExistence type="predicted"/>
<feature type="region of interest" description="Disordered" evidence="12">
    <location>
        <begin position="454"/>
        <end position="494"/>
    </location>
</feature>
<evidence type="ECO:0000256" key="2">
    <source>
        <dbReference type="ARBA" id="ARBA00022491"/>
    </source>
</evidence>
<dbReference type="GO" id="GO:0008270">
    <property type="term" value="F:zinc ion binding"/>
    <property type="evidence" value="ECO:0007669"/>
    <property type="project" value="UniProtKB-KW"/>
</dbReference>
<dbReference type="KEGG" id="hazt:108680241"/>
<keyword evidence="9" id="KW-0156">Chromatin regulator</keyword>
<evidence type="ECO:0000256" key="3">
    <source>
        <dbReference type="ARBA" id="ARBA00022499"/>
    </source>
</evidence>
<dbReference type="GO" id="GO:0045892">
    <property type="term" value="P:negative regulation of DNA-templated transcription"/>
    <property type="evidence" value="ECO:0007669"/>
    <property type="project" value="TreeGrafter"/>
</dbReference>
<comment type="subcellular location">
    <subcellularLocation>
        <location evidence="1">Nucleus</location>
    </subcellularLocation>
</comment>
<dbReference type="PANTHER" id="PTHR12247">
    <property type="entry name" value="POLYCOMB GROUP PROTEIN"/>
    <property type="match status" value="1"/>
</dbReference>
<evidence type="ECO:0000256" key="12">
    <source>
        <dbReference type="SAM" id="MobiDB-lite"/>
    </source>
</evidence>
<evidence type="ECO:0000256" key="11">
    <source>
        <dbReference type="PROSITE-ProRule" id="PRU00146"/>
    </source>
</evidence>
<keyword evidence="3" id="KW-1017">Isopeptide bond</keyword>
<evidence type="ECO:0000256" key="9">
    <source>
        <dbReference type="ARBA" id="ARBA00022853"/>
    </source>
</evidence>
<dbReference type="AlphaFoldDB" id="A0A8B7PEH9"/>
<dbReference type="InterPro" id="IPR011011">
    <property type="entry name" value="Znf_FYVE_PHD"/>
</dbReference>
<dbReference type="SMART" id="SM00249">
    <property type="entry name" value="PHD"/>
    <property type="match status" value="1"/>
</dbReference>
<dbReference type="RefSeq" id="XP_018024518.1">
    <property type="nucleotide sequence ID" value="XM_018169029.2"/>
</dbReference>
<dbReference type="GO" id="GO:0042393">
    <property type="term" value="F:histone binding"/>
    <property type="evidence" value="ECO:0007669"/>
    <property type="project" value="TreeGrafter"/>
</dbReference>
<dbReference type="Gene3D" id="3.30.40.10">
    <property type="entry name" value="Zinc/RING finger domain, C3HC4 (zinc finger)"/>
    <property type="match status" value="1"/>
</dbReference>
<feature type="compositionally biased region" description="Polar residues" evidence="12">
    <location>
        <begin position="320"/>
        <end position="333"/>
    </location>
</feature>
<dbReference type="OMA" id="SPRYQEW"/>
<dbReference type="GO" id="GO:0005634">
    <property type="term" value="C:nucleus"/>
    <property type="evidence" value="ECO:0007669"/>
    <property type="project" value="UniProtKB-SubCell"/>
</dbReference>
<dbReference type="InterPro" id="IPR001965">
    <property type="entry name" value="Znf_PHD"/>
</dbReference>
<feature type="compositionally biased region" description="Acidic residues" evidence="12">
    <location>
        <begin position="249"/>
        <end position="258"/>
    </location>
</feature>
<keyword evidence="15" id="KW-1185">Reference proteome</keyword>
<dbReference type="Pfam" id="PF21524">
    <property type="entry name" value="SAMD1_WH"/>
    <property type="match status" value="1"/>
</dbReference>
<dbReference type="OrthoDB" id="10004495at2759"/>
<dbReference type="Gene3D" id="1.10.150.50">
    <property type="entry name" value="Transcription Factor, Ets-1"/>
    <property type="match status" value="1"/>
</dbReference>
<dbReference type="GO" id="GO:0006325">
    <property type="term" value="P:chromatin organization"/>
    <property type="evidence" value="ECO:0007669"/>
    <property type="project" value="UniProtKB-KW"/>
</dbReference>
<keyword evidence="7" id="KW-0862">Zinc</keyword>
<feature type="compositionally biased region" description="Basic residues" evidence="12">
    <location>
        <begin position="290"/>
        <end position="305"/>
    </location>
</feature>
<dbReference type="Pfam" id="PF00628">
    <property type="entry name" value="PHD"/>
    <property type="match status" value="1"/>
</dbReference>
<evidence type="ECO:0000256" key="1">
    <source>
        <dbReference type="ARBA" id="ARBA00004123"/>
    </source>
</evidence>
<evidence type="ECO:0000259" key="13">
    <source>
        <dbReference type="PROSITE" id="PS50016"/>
    </source>
</evidence>
<dbReference type="InterPro" id="IPR019787">
    <property type="entry name" value="Znf_PHD-finger"/>
</dbReference>
<evidence type="ECO:0000256" key="4">
    <source>
        <dbReference type="ARBA" id="ARBA00022553"/>
    </source>
</evidence>
<sequence>MKTDNMVSNEIKNMIIRAIQVLRSRRVRPNLKKIAWLIQRQHSYSEKTLLGFIEALVESKDILRVHFKGAISYRVPPNTKDAGEDERPTTTLSRDASSDSSESDPEIVDVTGEPMHNIHKASPSSDFSVRTSQSKGSSSSRGRSTGYSVNQRSSSDAGMRAAVGSAPRPRMHAGPSIRGEGASSLENFDASSSKSCARMNDTTDSPTCSGGTIEDTISRVIQGGGGDGGVCNGATQRSGSSTPAGGGSEEGDSNEALEFETPCAPPRAPPLRGARRGRPPLSSLGLNHAQTRRPRQLSSRPKRAKRVYDPSEGGIIELPNNHSPSSQYQYNGGTTYPYNASSASTRLPTTGGSGSSYYCSSKRRSAAASNSSADYSCKGESLCDICQGDAGSTDEFLLRCSSCPATGHPSCLGYSAVLAERSRKQPWTCMDCKHCTVCNMDHLIVSVQHGPPHSYRSSQYNSTPGGGFPLTPRDSPIPGDDESRSSGGSGFDPSIPNATHWSVEEVVTHFAGKGFEEEAQTLKEQAIDGCAVLLLSRADVISSLGLKLGPALKLYRHVRVLQTRIPNPVMPT</sequence>
<feature type="compositionally biased region" description="Gly residues" evidence="12">
    <location>
        <begin position="222"/>
        <end position="231"/>
    </location>
</feature>
<dbReference type="Proteomes" id="UP000694843">
    <property type="component" value="Unplaced"/>
</dbReference>
<feature type="domain" description="SAMD1-like winged helix (WH)" evidence="14">
    <location>
        <begin position="3"/>
        <end position="79"/>
    </location>
</feature>
<accession>A0A8B7PEH9</accession>
<dbReference type="PROSITE" id="PS52014">
    <property type="entry name" value="SAMD1_WH"/>
    <property type="match status" value="1"/>
</dbReference>
<dbReference type="InterPro" id="IPR050548">
    <property type="entry name" value="PcG_chromatin_remod_factors"/>
</dbReference>
<feature type="compositionally biased region" description="Low complexity" evidence="12">
    <location>
        <begin position="128"/>
        <end position="148"/>
    </location>
</feature>
<reference evidence="16" key="1">
    <citation type="submission" date="2025-08" db="UniProtKB">
        <authorList>
            <consortium name="RefSeq"/>
        </authorList>
    </citation>
    <scope>IDENTIFICATION</scope>
    <source>
        <tissue evidence="16">Whole organism</tissue>
    </source>
</reference>
<keyword evidence="2" id="KW-0678">Repressor</keyword>
<evidence type="ECO:0000256" key="6">
    <source>
        <dbReference type="ARBA" id="ARBA00022771"/>
    </source>
</evidence>
<protein>
    <submittedName>
        <fullName evidence="16">Atherin</fullName>
    </submittedName>
</protein>
<gene>
    <name evidence="16" type="primary">LOC108680241</name>
</gene>
<dbReference type="GeneID" id="108680241"/>
<evidence type="ECO:0000259" key="14">
    <source>
        <dbReference type="PROSITE" id="PS52014"/>
    </source>
</evidence>
<evidence type="ECO:0000256" key="10">
    <source>
        <dbReference type="ARBA" id="ARBA00023242"/>
    </source>
</evidence>
<keyword evidence="5" id="KW-0479">Metal-binding</keyword>
<evidence type="ECO:0000256" key="7">
    <source>
        <dbReference type="ARBA" id="ARBA00022833"/>
    </source>
</evidence>
<evidence type="ECO:0000313" key="15">
    <source>
        <dbReference type="Proteomes" id="UP000694843"/>
    </source>
</evidence>
<evidence type="ECO:0000256" key="8">
    <source>
        <dbReference type="ARBA" id="ARBA00022843"/>
    </source>
</evidence>
<keyword evidence="8" id="KW-0832">Ubl conjugation</keyword>
<feature type="region of interest" description="Disordered" evidence="12">
    <location>
        <begin position="74"/>
        <end position="333"/>
    </location>
</feature>
<dbReference type="PANTHER" id="PTHR12247:SF139">
    <property type="entry name" value="ATHERIN-RELATED"/>
    <property type="match status" value="1"/>
</dbReference>
<dbReference type="SUPFAM" id="SSF57903">
    <property type="entry name" value="FYVE/PHD zinc finger"/>
    <property type="match status" value="1"/>
</dbReference>
<organism evidence="15 16">
    <name type="scientific">Hyalella azteca</name>
    <name type="common">Amphipod</name>
    <dbReference type="NCBI Taxonomy" id="294128"/>
    <lineage>
        <taxon>Eukaryota</taxon>
        <taxon>Metazoa</taxon>
        <taxon>Ecdysozoa</taxon>
        <taxon>Arthropoda</taxon>
        <taxon>Crustacea</taxon>
        <taxon>Multicrustacea</taxon>
        <taxon>Malacostraca</taxon>
        <taxon>Eumalacostraca</taxon>
        <taxon>Peracarida</taxon>
        <taxon>Amphipoda</taxon>
        <taxon>Senticaudata</taxon>
        <taxon>Talitrida</taxon>
        <taxon>Talitroidea</taxon>
        <taxon>Hyalellidae</taxon>
        <taxon>Hyalella</taxon>
    </lineage>
</organism>
<keyword evidence="10" id="KW-0539">Nucleus</keyword>
<keyword evidence="6 11" id="KW-0863">Zinc-finger</keyword>
<dbReference type="InterPro" id="IPR013761">
    <property type="entry name" value="SAM/pointed_sf"/>
</dbReference>
<dbReference type="GO" id="GO:0003682">
    <property type="term" value="F:chromatin binding"/>
    <property type="evidence" value="ECO:0007669"/>
    <property type="project" value="TreeGrafter"/>
</dbReference>
<evidence type="ECO:0000256" key="5">
    <source>
        <dbReference type="ARBA" id="ARBA00022723"/>
    </source>
</evidence>
<evidence type="ECO:0000313" key="16">
    <source>
        <dbReference type="RefSeq" id="XP_018024518.1"/>
    </source>
</evidence>
<dbReference type="InterPro" id="IPR048589">
    <property type="entry name" value="SAMD1-like_WH"/>
</dbReference>
<dbReference type="GO" id="GO:0003677">
    <property type="term" value="F:DNA binding"/>
    <property type="evidence" value="ECO:0007669"/>
    <property type="project" value="InterPro"/>
</dbReference>
<feature type="compositionally biased region" description="Polar residues" evidence="12">
    <location>
        <begin position="233"/>
        <end position="243"/>
    </location>
</feature>
<dbReference type="SUPFAM" id="SSF47769">
    <property type="entry name" value="SAM/Pointed domain"/>
    <property type="match status" value="1"/>
</dbReference>
<feature type="compositionally biased region" description="Polar residues" evidence="12">
    <location>
        <begin position="184"/>
        <end position="210"/>
    </location>
</feature>
<dbReference type="InterPro" id="IPR013083">
    <property type="entry name" value="Znf_RING/FYVE/PHD"/>
</dbReference>
<keyword evidence="4" id="KW-0597">Phosphoprotein</keyword>
<dbReference type="PROSITE" id="PS50016">
    <property type="entry name" value="ZF_PHD_2"/>
    <property type="match status" value="1"/>
</dbReference>
<name>A0A8B7PEH9_HYAAZ</name>